<dbReference type="PROSITE" id="PS50003">
    <property type="entry name" value="PH_DOMAIN"/>
    <property type="match status" value="1"/>
</dbReference>
<dbReference type="PROSITE" id="PS50002">
    <property type="entry name" value="SH3"/>
    <property type="match status" value="2"/>
</dbReference>
<feature type="region of interest" description="Disordered" evidence="4">
    <location>
        <begin position="858"/>
        <end position="882"/>
    </location>
</feature>
<dbReference type="Gene3D" id="1.20.900.10">
    <property type="entry name" value="Dbl homology (DH) domain"/>
    <property type="match status" value="1"/>
</dbReference>
<keyword evidence="3" id="KW-0175">Coiled coil</keyword>
<dbReference type="SMART" id="SM00233">
    <property type="entry name" value="PH"/>
    <property type="match status" value="1"/>
</dbReference>
<evidence type="ECO:0000256" key="1">
    <source>
        <dbReference type="ARBA" id="ARBA00022443"/>
    </source>
</evidence>
<dbReference type="SUPFAM" id="SSF48065">
    <property type="entry name" value="DBL homology domain (DH-domain)"/>
    <property type="match status" value="1"/>
</dbReference>
<feature type="region of interest" description="Disordered" evidence="4">
    <location>
        <begin position="1"/>
        <end position="22"/>
    </location>
</feature>
<dbReference type="PROSITE" id="PS00741">
    <property type="entry name" value="DH_1"/>
    <property type="match status" value="1"/>
</dbReference>
<feature type="region of interest" description="Disordered" evidence="4">
    <location>
        <begin position="142"/>
        <end position="188"/>
    </location>
</feature>
<dbReference type="EMBL" id="JARQWQ010000005">
    <property type="protein sequence ID" value="KAK2571621.1"/>
    <property type="molecule type" value="Genomic_DNA"/>
</dbReference>
<proteinExistence type="predicted"/>
<dbReference type="Gene3D" id="2.30.30.40">
    <property type="entry name" value="SH3 Domains"/>
    <property type="match status" value="2"/>
</dbReference>
<dbReference type="InterPro" id="IPR047887">
    <property type="entry name" value="ARHGAP20_PH"/>
</dbReference>
<dbReference type="InterPro" id="IPR001452">
    <property type="entry name" value="SH3_domain"/>
</dbReference>
<dbReference type="InterPro" id="IPR011993">
    <property type="entry name" value="PH-like_dom_sf"/>
</dbReference>
<dbReference type="Pfam" id="PF00621">
    <property type="entry name" value="RhoGEF"/>
    <property type="match status" value="1"/>
</dbReference>
<evidence type="ECO:0000259" key="6">
    <source>
        <dbReference type="PROSITE" id="PS50003"/>
    </source>
</evidence>
<evidence type="ECO:0000313" key="9">
    <source>
        <dbReference type="Proteomes" id="UP001249851"/>
    </source>
</evidence>
<organism evidence="8 9">
    <name type="scientific">Acropora cervicornis</name>
    <name type="common">Staghorn coral</name>
    <dbReference type="NCBI Taxonomy" id="6130"/>
    <lineage>
        <taxon>Eukaryota</taxon>
        <taxon>Metazoa</taxon>
        <taxon>Cnidaria</taxon>
        <taxon>Anthozoa</taxon>
        <taxon>Hexacorallia</taxon>
        <taxon>Scleractinia</taxon>
        <taxon>Astrocoeniina</taxon>
        <taxon>Acroporidae</taxon>
        <taxon>Acropora</taxon>
    </lineage>
</organism>
<dbReference type="Gene3D" id="2.30.29.30">
    <property type="entry name" value="Pleckstrin-homology domain (PH domain)/Phosphotyrosine-binding domain (PTB)"/>
    <property type="match status" value="1"/>
</dbReference>
<dbReference type="InterPro" id="IPR001849">
    <property type="entry name" value="PH_domain"/>
</dbReference>
<name>A0AAD9VEK5_ACRCE</name>
<feature type="compositionally biased region" description="Basic and acidic residues" evidence="4">
    <location>
        <begin position="169"/>
        <end position="178"/>
    </location>
</feature>
<dbReference type="SMART" id="SM00325">
    <property type="entry name" value="RhoGEF"/>
    <property type="match status" value="1"/>
</dbReference>
<feature type="compositionally biased region" description="Low complexity" evidence="4">
    <location>
        <begin position="179"/>
        <end position="188"/>
    </location>
</feature>
<dbReference type="Pfam" id="PF22286">
    <property type="entry name" value="RHG20_PH"/>
    <property type="match status" value="1"/>
</dbReference>
<dbReference type="InterPro" id="IPR036028">
    <property type="entry name" value="SH3-like_dom_sf"/>
</dbReference>
<dbReference type="GO" id="GO:0035556">
    <property type="term" value="P:intracellular signal transduction"/>
    <property type="evidence" value="ECO:0007669"/>
    <property type="project" value="InterPro"/>
</dbReference>
<accession>A0AAD9VEK5</accession>
<feature type="coiled-coil region" evidence="3">
    <location>
        <begin position="399"/>
        <end position="429"/>
    </location>
</feature>
<dbReference type="InterPro" id="IPR000219">
    <property type="entry name" value="DH_dom"/>
</dbReference>
<evidence type="ECO:0000259" key="5">
    <source>
        <dbReference type="PROSITE" id="PS50002"/>
    </source>
</evidence>
<evidence type="ECO:0000256" key="4">
    <source>
        <dbReference type="SAM" id="MobiDB-lite"/>
    </source>
</evidence>
<dbReference type="CDD" id="cd00160">
    <property type="entry name" value="RhoGEF"/>
    <property type="match status" value="1"/>
</dbReference>
<reference evidence="8" key="1">
    <citation type="journal article" date="2023" name="G3 (Bethesda)">
        <title>Whole genome assembly and annotation of the endangered Caribbean coral Acropora cervicornis.</title>
        <authorList>
            <person name="Selwyn J.D."/>
            <person name="Vollmer S.V."/>
        </authorList>
    </citation>
    <scope>NUCLEOTIDE SEQUENCE</scope>
    <source>
        <strain evidence="8">K2</strain>
    </source>
</reference>
<evidence type="ECO:0000256" key="3">
    <source>
        <dbReference type="SAM" id="Coils"/>
    </source>
</evidence>
<feature type="compositionally biased region" description="Polar residues" evidence="4">
    <location>
        <begin position="151"/>
        <end position="163"/>
    </location>
</feature>
<feature type="region of interest" description="Disordered" evidence="4">
    <location>
        <begin position="476"/>
        <end position="511"/>
    </location>
</feature>
<protein>
    <submittedName>
        <fullName evidence="8">Rac guanine nucleotide exchange factor JJ</fullName>
    </submittedName>
</protein>
<feature type="compositionally biased region" description="Basic and acidic residues" evidence="4">
    <location>
        <begin position="858"/>
        <end position="872"/>
    </location>
</feature>
<dbReference type="InterPro" id="IPR035899">
    <property type="entry name" value="DBL_dom_sf"/>
</dbReference>
<feature type="domain" description="SH3" evidence="5">
    <location>
        <begin position="652"/>
        <end position="726"/>
    </location>
</feature>
<gene>
    <name evidence="8" type="ORF">P5673_002987</name>
</gene>
<feature type="domain" description="DH" evidence="7">
    <location>
        <begin position="240"/>
        <end position="419"/>
    </location>
</feature>
<feature type="domain" description="SH3" evidence="5">
    <location>
        <begin position="51"/>
        <end position="112"/>
    </location>
</feature>
<dbReference type="Proteomes" id="UP001249851">
    <property type="component" value="Unassembled WGS sequence"/>
</dbReference>
<dbReference type="GO" id="GO:0005085">
    <property type="term" value="F:guanyl-nucleotide exchange factor activity"/>
    <property type="evidence" value="ECO:0007669"/>
    <property type="project" value="InterPro"/>
</dbReference>
<comment type="caution">
    <text evidence="8">The sequence shown here is derived from an EMBL/GenBank/DDBJ whole genome shotgun (WGS) entry which is preliminary data.</text>
</comment>
<dbReference type="InterPro" id="IPR001331">
    <property type="entry name" value="GDS_CDC24_CS"/>
</dbReference>
<dbReference type="PROSITE" id="PS50010">
    <property type="entry name" value="DH_2"/>
    <property type="match status" value="1"/>
</dbReference>
<dbReference type="GO" id="GO:0005737">
    <property type="term" value="C:cytoplasm"/>
    <property type="evidence" value="ECO:0007669"/>
    <property type="project" value="TreeGrafter"/>
</dbReference>
<dbReference type="SUPFAM" id="SSF50729">
    <property type="entry name" value="PH domain-like"/>
    <property type="match status" value="1"/>
</dbReference>
<dbReference type="SMART" id="SM00326">
    <property type="entry name" value="SH3"/>
    <property type="match status" value="2"/>
</dbReference>
<evidence type="ECO:0000313" key="8">
    <source>
        <dbReference type="EMBL" id="KAK2571621.1"/>
    </source>
</evidence>
<keyword evidence="9" id="KW-1185">Reference proteome</keyword>
<sequence>MCITDNTPLPETEGPFEGDDDHQEICHEPPSTSSGVTAPVMVRLCGTTVQRNFDKFVAVWDFVPSKKDELALVKGEAVLVLKKYKDGWYRGIRCRGYQVGCFPGNFVAKDSDQTDTIEWQDTQQDPLSSSPTSEVNTLAKLSQERKDLSSEENGMNDHNSMENGQPDADGTRMERHDSLSSNNSGNLSPVPFTSFHGLNMIADAMGQGEALTKDKECTPLTLAKPVQGIPLGNGPQKLASVTYHVVELLTSEVSYFNGLNLLSGHYIRPLRKLRIISREDVEKIFSNAEALEIISKGLVAKLQSRLAHWDVNSTQIGDVLVEVFSNLTWFEPYFKSRKRGNELKSKLEKTNEKFRNFLSKVNCSQTMDSLLLMPIQRVPRYELILKELVKRTSKNHPDYENLKEAQSKAQKAAEALNEHLRQIENETKVVEVIKSFPNDELNLIRRAATISPGRQLFGSVRMRISLPLMDTIDTSNVSRRGSSATVTRNTLPRSADNSDSDSETESSQSGDTLVTSTYIYEGVVERVTKKCTGSSEGGMVHETVERHLFLFNNVLLVAVASENLITGKKTYKLKNHISLAQAWLTSPSAYYNNSPDNMFLLGSPTQIYKFLASSESAKNTWVKKLKACIDKEKETFVKSFKGLPVPDAEFLAISSEVKTDYNKTVDLELNLKQGEEILIIGIKSGDSWLPGLYSTSVFEFELAWWPGLNKGRFGWFPAECVTGPDVTSLSSAKEFHPIPVAVALNGIKKTMMSWTGSQLPAPDIEDMTTLKVFKPDKTFKTCKVEPHYLVSDVLQQYTKHKSFVGGQVDTEAIEMREESLDGSVQRSLDPQEKLQDIFALWGKYQGKMKFVMHNVSEKSRKQSGIEREKKPEPPTGLLISFD</sequence>
<dbReference type="Pfam" id="PF14604">
    <property type="entry name" value="SH3_9"/>
    <property type="match status" value="1"/>
</dbReference>
<keyword evidence="1 2" id="KW-0728">SH3 domain</keyword>
<feature type="domain" description="PH" evidence="6">
    <location>
        <begin position="517"/>
        <end position="630"/>
    </location>
</feature>
<evidence type="ECO:0000259" key="7">
    <source>
        <dbReference type="PROSITE" id="PS50010"/>
    </source>
</evidence>
<feature type="compositionally biased region" description="Polar residues" evidence="4">
    <location>
        <begin position="476"/>
        <end position="492"/>
    </location>
</feature>
<evidence type="ECO:0000256" key="2">
    <source>
        <dbReference type="PROSITE-ProRule" id="PRU00192"/>
    </source>
</evidence>
<dbReference type="InterPro" id="IPR051092">
    <property type="entry name" value="FYVE_RhoGEF_PH"/>
</dbReference>
<dbReference type="PANTHER" id="PTHR12673">
    <property type="entry name" value="FACIOGENITAL DYSPLASIA PROTEIN"/>
    <property type="match status" value="1"/>
</dbReference>
<dbReference type="AlphaFoldDB" id="A0AAD9VEK5"/>
<dbReference type="SUPFAM" id="SSF50044">
    <property type="entry name" value="SH3-domain"/>
    <property type="match status" value="2"/>
</dbReference>
<dbReference type="PANTHER" id="PTHR12673:SF159">
    <property type="entry name" value="LD03170P"/>
    <property type="match status" value="1"/>
</dbReference>
<reference evidence="8" key="2">
    <citation type="journal article" date="2023" name="Science">
        <title>Genomic signatures of disease resistance in endangered staghorn corals.</title>
        <authorList>
            <person name="Vollmer S.V."/>
            <person name="Selwyn J.D."/>
            <person name="Despard B.A."/>
            <person name="Roesel C.L."/>
        </authorList>
    </citation>
    <scope>NUCLEOTIDE SEQUENCE</scope>
    <source>
        <strain evidence="8">K2</strain>
    </source>
</reference>